<dbReference type="EMBL" id="RBIG01000001">
    <property type="protein sequence ID" value="RKQ73265.1"/>
    <property type="molecule type" value="Genomic_DNA"/>
</dbReference>
<sequence>MSRADTRKQEKAVQAALRRGGLPPERDFGLLFAHTSNLRRILGEGSNAARAQDAARHHLDALNRSLRQQAGAFSLECTKGCSYCCHNMVTASAPEIFLLARHFRKAAPAHLQKALEKLRAADEAGRDLDPRQRYLAHIGCGLLDENGLCTAYEARPNVCRTMVSASVAACRASFDGEPAQIPVPKPYGALRTAYSYTLLAALRAEGLDDRLYELNQALRTALETENAERRWLSGEDIFAGIRHERIDADSQPEAVLFLSVLAAGAEDGPLPANPWITR</sequence>
<dbReference type="Pfam" id="PF03692">
    <property type="entry name" value="CxxCxxCC"/>
    <property type="match status" value="1"/>
</dbReference>
<protein>
    <submittedName>
        <fullName evidence="1">Putative zinc-or iron-chelating protein</fullName>
    </submittedName>
</protein>
<dbReference type="AlphaFoldDB" id="A0A420WQU0"/>
<name>A0A420WQU0_9PROT</name>
<reference evidence="1 2" key="1">
    <citation type="submission" date="2018-10" db="EMBL/GenBank/DDBJ databases">
        <title>Comparative analysis of microorganisms from saline springs in Andes Mountain Range, Colombia.</title>
        <authorList>
            <person name="Rubin E."/>
        </authorList>
    </citation>
    <scope>NUCLEOTIDE SEQUENCE [LARGE SCALE GENOMIC DNA]</scope>
    <source>
        <strain evidence="1 2">USBA 36</strain>
    </source>
</reference>
<evidence type="ECO:0000313" key="2">
    <source>
        <dbReference type="Proteomes" id="UP000277424"/>
    </source>
</evidence>
<proteinExistence type="predicted"/>
<comment type="caution">
    <text evidence="1">The sequence shown here is derived from an EMBL/GenBank/DDBJ whole genome shotgun (WGS) entry which is preliminary data.</text>
</comment>
<evidence type="ECO:0000313" key="1">
    <source>
        <dbReference type="EMBL" id="RKQ73265.1"/>
    </source>
</evidence>
<gene>
    <name evidence="1" type="ORF">BCL74_1051</name>
</gene>
<accession>A0A420WQU0</accession>
<organism evidence="1 2">
    <name type="scientific">Oceanibaculum indicum</name>
    <dbReference type="NCBI Taxonomy" id="526216"/>
    <lineage>
        <taxon>Bacteria</taxon>
        <taxon>Pseudomonadati</taxon>
        <taxon>Pseudomonadota</taxon>
        <taxon>Alphaproteobacteria</taxon>
        <taxon>Rhodospirillales</taxon>
        <taxon>Oceanibaculaceae</taxon>
        <taxon>Oceanibaculum</taxon>
    </lineage>
</organism>
<dbReference type="RefSeq" id="WP_121218058.1">
    <property type="nucleotide sequence ID" value="NZ_RBIG01000001.1"/>
</dbReference>
<dbReference type="Proteomes" id="UP000277424">
    <property type="component" value="Unassembled WGS sequence"/>
</dbReference>
<dbReference type="OrthoDB" id="259086at2"/>
<dbReference type="InterPro" id="IPR005358">
    <property type="entry name" value="Puta_zinc/iron-chelating_dom"/>
</dbReference>